<gene>
    <name evidence="3" type="ORF">FNF28_01922</name>
    <name evidence="2" type="ORF">FNF29_01940</name>
</gene>
<evidence type="ECO:0000313" key="2">
    <source>
        <dbReference type="EMBL" id="KAA0155189.1"/>
    </source>
</evidence>
<dbReference type="InterPro" id="IPR029068">
    <property type="entry name" value="Glyas_Bleomycin-R_OHBP_Dase"/>
</dbReference>
<protein>
    <recommendedName>
        <fullName evidence="1">Glyoxalase/fosfomycin resistance/dioxygenase domain-containing protein</fullName>
    </recommendedName>
</protein>
<dbReference type="SUPFAM" id="SSF54593">
    <property type="entry name" value="Glyoxalase/Bleomycin resistance protein/Dihydroxybiphenyl dioxygenase"/>
    <property type="match status" value="1"/>
</dbReference>
<sequence length="191" mass="20405">MAAAGAVPAPARDEDRAASLELTQMHIGPKGSIASPDGAKHIKFLSEVFGAKVLNVWPEDSLTAGKPIVHATLWVNNGVVYLFDASTFETGAKPHADGVSCAMALNIELDSPEEAKRVFAAAIAAGATEATELKLHFWQSEGSLFGAVRDPWGFRWTIDFESAEQRKKYGDSLAKQIAEARAAEAKPVGRD</sequence>
<evidence type="ECO:0000313" key="3">
    <source>
        <dbReference type="EMBL" id="KAA0169645.1"/>
    </source>
</evidence>
<dbReference type="EMBL" id="VLTL01000020">
    <property type="protein sequence ID" value="KAA0169645.1"/>
    <property type="molecule type" value="Genomic_DNA"/>
</dbReference>
<feature type="domain" description="Glyoxalase/fosfomycin resistance/dioxygenase" evidence="1">
    <location>
        <begin position="33"/>
        <end position="157"/>
    </location>
</feature>
<dbReference type="EMBL" id="VLTN01000008">
    <property type="protein sequence ID" value="KAA0155189.1"/>
    <property type="molecule type" value="Genomic_DNA"/>
</dbReference>
<keyword evidence="4" id="KW-1185">Reference proteome</keyword>
<dbReference type="InterPro" id="IPR004360">
    <property type="entry name" value="Glyas_Fos-R_dOase_dom"/>
</dbReference>
<evidence type="ECO:0000259" key="1">
    <source>
        <dbReference type="Pfam" id="PF00903"/>
    </source>
</evidence>
<proteinExistence type="predicted"/>
<dbReference type="Proteomes" id="UP000323011">
    <property type="component" value="Unassembled WGS sequence"/>
</dbReference>
<dbReference type="Pfam" id="PF00903">
    <property type="entry name" value="Glyoxalase"/>
    <property type="match status" value="1"/>
</dbReference>
<dbReference type="Gene3D" id="3.10.180.10">
    <property type="entry name" value="2,3-Dihydroxybiphenyl 1,2-Dioxygenase, domain 1"/>
    <property type="match status" value="1"/>
</dbReference>
<organism evidence="2 4">
    <name type="scientific">Cafeteria roenbergensis</name>
    <name type="common">Marine flagellate</name>
    <dbReference type="NCBI Taxonomy" id="33653"/>
    <lineage>
        <taxon>Eukaryota</taxon>
        <taxon>Sar</taxon>
        <taxon>Stramenopiles</taxon>
        <taxon>Bigyra</taxon>
        <taxon>Opalozoa</taxon>
        <taxon>Bicosoecida</taxon>
        <taxon>Cafeteriaceae</taxon>
        <taxon>Cafeteria</taxon>
    </lineage>
</organism>
<name>A0A5A8CR42_CAFRO</name>
<reference evidence="4 5" key="1">
    <citation type="submission" date="2019-07" db="EMBL/GenBank/DDBJ databases">
        <title>Genomes of Cafeteria roenbergensis.</title>
        <authorList>
            <person name="Fischer M.G."/>
            <person name="Hackl T."/>
            <person name="Roman M."/>
        </authorList>
    </citation>
    <scope>NUCLEOTIDE SEQUENCE [LARGE SCALE GENOMIC DNA]</scope>
    <source>
        <strain evidence="2 4">BVI</strain>
        <strain evidence="3 5">RCC970-E3</strain>
    </source>
</reference>
<comment type="caution">
    <text evidence="2">The sequence shown here is derived from an EMBL/GenBank/DDBJ whole genome shotgun (WGS) entry which is preliminary data.</text>
</comment>
<evidence type="ECO:0000313" key="5">
    <source>
        <dbReference type="Proteomes" id="UP000324907"/>
    </source>
</evidence>
<accession>A0A5A8CR42</accession>
<dbReference type="AlphaFoldDB" id="A0A5A8CR42"/>
<evidence type="ECO:0000313" key="4">
    <source>
        <dbReference type="Proteomes" id="UP000323011"/>
    </source>
</evidence>
<dbReference type="Proteomes" id="UP000324907">
    <property type="component" value="Unassembled WGS sequence"/>
</dbReference>